<evidence type="ECO:0000256" key="5">
    <source>
        <dbReference type="SAM" id="MobiDB-lite"/>
    </source>
</evidence>
<dbReference type="Gene3D" id="3.30.710.10">
    <property type="entry name" value="Potassium Channel Kv1.1, Chain A"/>
    <property type="match status" value="1"/>
</dbReference>
<dbReference type="GO" id="GO:0005634">
    <property type="term" value="C:nucleus"/>
    <property type="evidence" value="ECO:0007669"/>
    <property type="project" value="UniProtKB-SubCell"/>
</dbReference>
<dbReference type="SMART" id="SM00512">
    <property type="entry name" value="Skp1"/>
    <property type="match status" value="1"/>
</dbReference>
<dbReference type="OMA" id="GHNGAFQ"/>
<evidence type="ECO:0000256" key="1">
    <source>
        <dbReference type="ARBA" id="ARBA00004123"/>
    </source>
</evidence>
<dbReference type="GO" id="GO:0006511">
    <property type="term" value="P:ubiquitin-dependent protein catabolic process"/>
    <property type="evidence" value="ECO:0007669"/>
    <property type="project" value="InterPro"/>
</dbReference>
<dbReference type="InterPro" id="IPR011333">
    <property type="entry name" value="SKP1/BTB/POZ_sf"/>
</dbReference>
<reference evidence="7" key="1">
    <citation type="submission" date="2013-10" db="EMBL/GenBank/DDBJ databases">
        <title>Genomic analysis of the causative agents of coccidiosis in chickens.</title>
        <authorList>
            <person name="Reid A.J."/>
            <person name="Blake D."/>
            <person name="Billington K."/>
            <person name="Browne H."/>
            <person name="Dunn M."/>
            <person name="Hung S."/>
            <person name="Kawahara F."/>
            <person name="Miranda-Saavedra D."/>
            <person name="Mourier T."/>
            <person name="Nagra H."/>
            <person name="Otto T.D."/>
            <person name="Rawlings N."/>
            <person name="Sanchez A."/>
            <person name="Sanders M."/>
            <person name="Subramaniam C."/>
            <person name="Tay Y."/>
            <person name="Dear P."/>
            <person name="Doerig C."/>
            <person name="Gruber A."/>
            <person name="Parkinson J."/>
            <person name="Shirley M."/>
            <person name="Wan K.L."/>
            <person name="Berriman M."/>
            <person name="Tomley F."/>
            <person name="Pain A."/>
        </authorList>
    </citation>
    <scope>NUCLEOTIDE SEQUENCE</scope>
    <source>
        <strain evidence="7">Houghton</strain>
    </source>
</reference>
<evidence type="ECO:0000313" key="8">
    <source>
        <dbReference type="Proteomes" id="UP000018050"/>
    </source>
</evidence>
<dbReference type="OrthoDB" id="249087at2759"/>
<protein>
    <recommendedName>
        <fullName evidence="3">Elongin-C</fullName>
    </recommendedName>
</protein>
<evidence type="ECO:0000313" key="7">
    <source>
        <dbReference type="EMBL" id="CDI80317.1"/>
    </source>
</evidence>
<evidence type="ECO:0000256" key="3">
    <source>
        <dbReference type="ARBA" id="ARBA00021347"/>
    </source>
</evidence>
<keyword evidence="4" id="KW-0539">Nucleus</keyword>
<dbReference type="EMBL" id="HG671182">
    <property type="protein sequence ID" value="CDI80317.1"/>
    <property type="molecule type" value="Genomic_DNA"/>
</dbReference>
<organism evidence="7 8">
    <name type="scientific">Eimeria acervulina</name>
    <name type="common">Coccidian parasite</name>
    <dbReference type="NCBI Taxonomy" id="5801"/>
    <lineage>
        <taxon>Eukaryota</taxon>
        <taxon>Sar</taxon>
        <taxon>Alveolata</taxon>
        <taxon>Apicomplexa</taxon>
        <taxon>Conoidasida</taxon>
        <taxon>Coccidia</taxon>
        <taxon>Eucoccidiorida</taxon>
        <taxon>Eimeriorina</taxon>
        <taxon>Eimeriidae</taxon>
        <taxon>Eimeria</taxon>
    </lineage>
</organism>
<dbReference type="InterPro" id="IPR001232">
    <property type="entry name" value="SKP1-like"/>
</dbReference>
<dbReference type="SUPFAM" id="SSF54695">
    <property type="entry name" value="POZ domain"/>
    <property type="match status" value="1"/>
</dbReference>
<evidence type="ECO:0000256" key="4">
    <source>
        <dbReference type="ARBA" id="ARBA00023242"/>
    </source>
</evidence>
<dbReference type="Proteomes" id="UP000018050">
    <property type="component" value="Unassembled WGS sequence"/>
</dbReference>
<dbReference type="PANTHER" id="PTHR20648">
    <property type="entry name" value="ELONGIN-C"/>
    <property type="match status" value="1"/>
</dbReference>
<name>U6GL61_EIMAC</name>
<dbReference type="RefSeq" id="XP_013249709.1">
    <property type="nucleotide sequence ID" value="XM_013394255.1"/>
</dbReference>
<dbReference type="Pfam" id="PF03931">
    <property type="entry name" value="Skp1_POZ"/>
    <property type="match status" value="1"/>
</dbReference>
<reference evidence="7" key="2">
    <citation type="submission" date="2013-10" db="EMBL/GenBank/DDBJ databases">
        <authorList>
            <person name="Aslett M."/>
        </authorList>
    </citation>
    <scope>NUCLEOTIDE SEQUENCE</scope>
    <source>
        <strain evidence="7">Houghton</strain>
    </source>
</reference>
<comment type="subcellular location">
    <subcellularLocation>
        <location evidence="1">Nucleus</location>
    </subcellularLocation>
</comment>
<accession>U6GL61</accession>
<feature type="domain" description="SKP1 component POZ" evidence="6">
    <location>
        <begin position="66"/>
        <end position="126"/>
    </location>
</feature>
<comment type="similarity">
    <text evidence="2">Belongs to the SKP1 family.</text>
</comment>
<sequence>MSISAGAEETRESAESAQGAAAGKGSSSFSRASQGPCGGPTASPSQKKREDATAAAASSASAAETVRLISMEGKAIDVPLHIAEECELLKRMLSGTFTESRSRELQLQNIRYNILCKAVEYLRRRHQWREEGGAPLEFEIEPEIAVDLLIAADYLGMK</sequence>
<dbReference type="GeneID" id="25269517"/>
<keyword evidence="8" id="KW-1185">Reference proteome</keyword>
<dbReference type="VEuPathDB" id="ToxoDB:EAH_00014470"/>
<feature type="region of interest" description="Disordered" evidence="5">
    <location>
        <begin position="1"/>
        <end position="63"/>
    </location>
</feature>
<dbReference type="InterPro" id="IPR016073">
    <property type="entry name" value="Skp1_comp_POZ"/>
</dbReference>
<dbReference type="AlphaFoldDB" id="U6GL61"/>
<dbReference type="InterPro" id="IPR039948">
    <property type="entry name" value="ELC1"/>
</dbReference>
<proteinExistence type="inferred from homology"/>
<feature type="compositionally biased region" description="Low complexity" evidence="5">
    <location>
        <begin position="53"/>
        <end position="63"/>
    </location>
</feature>
<gene>
    <name evidence="7" type="ORF">EAH_00014470</name>
</gene>
<evidence type="ECO:0000256" key="2">
    <source>
        <dbReference type="ARBA" id="ARBA00009993"/>
    </source>
</evidence>
<evidence type="ECO:0000259" key="6">
    <source>
        <dbReference type="Pfam" id="PF03931"/>
    </source>
</evidence>
<dbReference type="FunFam" id="3.30.710.10:FF:000035">
    <property type="entry name" value="Elongin C transcription elongation factor"/>
    <property type="match status" value="1"/>
</dbReference>
<feature type="compositionally biased region" description="Low complexity" evidence="5">
    <location>
        <begin position="15"/>
        <end position="35"/>
    </location>
</feature>